<dbReference type="PANTHER" id="PTHR43520:SF8">
    <property type="entry name" value="P-TYPE CU(+) TRANSPORTER"/>
    <property type="match status" value="1"/>
</dbReference>
<dbReference type="InterPro" id="IPR023299">
    <property type="entry name" value="ATPase_P-typ_cyto_dom_N"/>
</dbReference>
<evidence type="ECO:0000256" key="3">
    <source>
        <dbReference type="ARBA" id="ARBA00022692"/>
    </source>
</evidence>
<comment type="subcellular location">
    <subcellularLocation>
        <location evidence="10">Cell membrane</location>
    </subcellularLocation>
    <subcellularLocation>
        <location evidence="1">Endomembrane system</location>
        <topology evidence="1">Multi-pass membrane protein</topology>
    </subcellularLocation>
</comment>
<keyword evidence="14" id="KW-1185">Reference proteome</keyword>
<dbReference type="GO" id="GO:0005507">
    <property type="term" value="F:copper ion binding"/>
    <property type="evidence" value="ECO:0007669"/>
    <property type="project" value="TreeGrafter"/>
</dbReference>
<feature type="transmembrane region" description="Helical" evidence="10">
    <location>
        <begin position="210"/>
        <end position="228"/>
    </location>
</feature>
<dbReference type="InterPro" id="IPR027256">
    <property type="entry name" value="P-typ_ATPase_IB"/>
</dbReference>
<dbReference type="Gene3D" id="3.40.50.1000">
    <property type="entry name" value="HAD superfamily/HAD-like"/>
    <property type="match status" value="1"/>
</dbReference>
<dbReference type="GO" id="GO:0005524">
    <property type="term" value="F:ATP binding"/>
    <property type="evidence" value="ECO:0007669"/>
    <property type="project" value="UniProtKB-UniRule"/>
</dbReference>
<feature type="transmembrane region" description="Helical" evidence="10">
    <location>
        <begin position="116"/>
        <end position="134"/>
    </location>
</feature>
<evidence type="ECO:0000256" key="7">
    <source>
        <dbReference type="ARBA" id="ARBA00022967"/>
    </source>
</evidence>
<evidence type="ECO:0000256" key="1">
    <source>
        <dbReference type="ARBA" id="ARBA00004127"/>
    </source>
</evidence>
<gene>
    <name evidence="13" type="primary">copA</name>
    <name evidence="13" type="ORF">JGUZn3_03840</name>
</gene>
<dbReference type="InterPro" id="IPR018303">
    <property type="entry name" value="ATPase_P-typ_P_site"/>
</dbReference>
<feature type="domain" description="HMA" evidence="12">
    <location>
        <begin position="19"/>
        <end position="90"/>
    </location>
</feature>
<evidence type="ECO:0000259" key="12">
    <source>
        <dbReference type="PROSITE" id="PS50846"/>
    </source>
</evidence>
<dbReference type="PROSITE" id="PS00154">
    <property type="entry name" value="ATPASE_E1_E2"/>
    <property type="match status" value="1"/>
</dbReference>
<feature type="transmembrane region" description="Helical" evidence="10">
    <location>
        <begin position="726"/>
        <end position="746"/>
    </location>
</feature>
<dbReference type="PANTHER" id="PTHR43520">
    <property type="entry name" value="ATP7, ISOFORM B"/>
    <property type="match status" value="1"/>
</dbReference>
<feature type="transmembrane region" description="Helical" evidence="10">
    <location>
        <begin position="752"/>
        <end position="770"/>
    </location>
</feature>
<dbReference type="GO" id="GO:0005886">
    <property type="term" value="C:plasma membrane"/>
    <property type="evidence" value="ECO:0007669"/>
    <property type="project" value="UniProtKB-SubCell"/>
</dbReference>
<evidence type="ECO:0000256" key="10">
    <source>
        <dbReference type="RuleBase" id="RU362081"/>
    </source>
</evidence>
<dbReference type="InterPro" id="IPR006121">
    <property type="entry name" value="HMA_dom"/>
</dbReference>
<accession>A0A7H1NPC5</accession>
<dbReference type="InterPro" id="IPR036412">
    <property type="entry name" value="HAD-like_sf"/>
</dbReference>
<dbReference type="SFLD" id="SFLDG00002">
    <property type="entry name" value="C1.7:_P-type_atpase_like"/>
    <property type="match status" value="1"/>
</dbReference>
<dbReference type="KEGG" id="ebla:JGUZn3_03840"/>
<dbReference type="InterPro" id="IPR008250">
    <property type="entry name" value="ATPase_P-typ_transduc_dom_A_sf"/>
</dbReference>
<dbReference type="AlphaFoldDB" id="A0A7H1NPC5"/>
<dbReference type="SUPFAM" id="SSF56784">
    <property type="entry name" value="HAD-like"/>
    <property type="match status" value="1"/>
</dbReference>
<dbReference type="PRINTS" id="PR00119">
    <property type="entry name" value="CATATPASE"/>
</dbReference>
<dbReference type="InterPro" id="IPR001757">
    <property type="entry name" value="P_typ_ATPase"/>
</dbReference>
<dbReference type="Gene3D" id="2.70.150.10">
    <property type="entry name" value="Calcium-transporting ATPase, cytoplasmic transduction domain A"/>
    <property type="match status" value="1"/>
</dbReference>
<feature type="region of interest" description="Disordered" evidence="11">
    <location>
        <begin position="1"/>
        <end position="21"/>
    </location>
</feature>
<sequence length="792" mass="85424">MDKALFHSQESEGSSQEETSMDFSIEGMTCASCVRRVEKAIQHVEGVKGASVNFTTEQARVYLATSAQQHLLAIQEAVEQAVSKKGYKAYYINRENPSTVGEYQSRMAEREQRDQAHLVWAIVFTIPLVLSMFLEYATSTPMLPGWIQFLLATPVQFWLGARFYKAGFRSIVSGSSNMDVLVALGSTAAWGLSTYILIKSFFGPVSSMGFYYESSALIITFILLGQWLEHATRRKAALSVQSLQSMRPAVVHVEAPEEPTGYVDRALAEVKVHDRLVVLPGDIFPVDGKVVAGSAYVDEAMLTGESDAVEKNIGDEVTEGTTNLDSHLVVEVLRLGKETRLAAIIRLIETAQASKAPLEKLVDRLSAVFVPIVIGVAVLTFLGWVVAGAPWHDALINAASVLVIACPCALGLATPTAFAAGNGAAARAGILIRDAEVMQEASQVGFVAFDKTGTLTEGLPGVVRICPIKTNDGEKTMEEGRMIHLMGSLSKYSEHPLSQALTAAALEKKVLLDEVVNFKVLRQEGRGVEGTINGITYIFGNTRLMNFYGFTPQELEGIGLSEDEENLTVSYLAMRSHDIRSKPVLLGAVLFDDKVRNEAQETLKDLKNMGIQTAMLTGDGKNIAYRIAKNVGLETVYAALSPEEKQEILQSLRQNDQRAPYPKIAMVGDGINDAPALAAADVGIAIASGTGAAVQAASVTLMRSDLLLVPDTLEISRLTSKRIRQGLFWAFVYNVIGIPLAASGALSPAVAGGAMALSSVCVVANASRLLRWKGKAHQYKGTPCYLGKDAVL</sequence>
<dbReference type="GO" id="GO:0016887">
    <property type="term" value="F:ATP hydrolysis activity"/>
    <property type="evidence" value="ECO:0007669"/>
    <property type="project" value="InterPro"/>
</dbReference>
<dbReference type="NCBIfam" id="TIGR01511">
    <property type="entry name" value="ATPase-IB1_Cu"/>
    <property type="match status" value="1"/>
</dbReference>
<keyword evidence="7" id="KW-1278">Translocase</keyword>
<dbReference type="SUPFAM" id="SSF81653">
    <property type="entry name" value="Calcium ATPase, transduction domain A"/>
    <property type="match status" value="1"/>
</dbReference>
<dbReference type="Pfam" id="PF00403">
    <property type="entry name" value="HMA"/>
    <property type="match status" value="1"/>
</dbReference>
<dbReference type="InterPro" id="IPR023298">
    <property type="entry name" value="ATPase_P-typ_TM_dom_sf"/>
</dbReference>
<evidence type="ECO:0000313" key="13">
    <source>
        <dbReference type="EMBL" id="QNT77635.1"/>
    </source>
</evidence>
<feature type="transmembrane region" description="Helical" evidence="10">
    <location>
        <begin position="398"/>
        <end position="420"/>
    </location>
</feature>
<keyword evidence="10" id="KW-1003">Cell membrane</keyword>
<dbReference type="Pfam" id="PF00702">
    <property type="entry name" value="Hydrolase"/>
    <property type="match status" value="1"/>
</dbReference>
<dbReference type="SFLD" id="SFLDF00027">
    <property type="entry name" value="p-type_atpase"/>
    <property type="match status" value="1"/>
</dbReference>
<dbReference type="InterPro" id="IPR023214">
    <property type="entry name" value="HAD_sf"/>
</dbReference>
<dbReference type="Pfam" id="PF00122">
    <property type="entry name" value="E1-E2_ATPase"/>
    <property type="match status" value="1"/>
</dbReference>
<dbReference type="InterPro" id="IPR036163">
    <property type="entry name" value="HMA_dom_sf"/>
</dbReference>
<evidence type="ECO:0000256" key="4">
    <source>
        <dbReference type="ARBA" id="ARBA00022723"/>
    </source>
</evidence>
<keyword evidence="3 10" id="KW-0812">Transmembrane</keyword>
<reference evidence="13 14" key="1">
    <citation type="submission" date="2020-08" db="EMBL/GenBank/DDBJ databases">
        <title>Complete genome sequence of Entomobacter blattae G55GP.</title>
        <authorList>
            <person name="Poehlein A."/>
            <person name="Guzman J."/>
            <person name="Daniel R."/>
            <person name="Vilcinskas A."/>
        </authorList>
    </citation>
    <scope>NUCLEOTIDE SEQUENCE [LARGE SCALE GENOMIC DNA]</scope>
    <source>
        <strain evidence="13 14">G55GP</strain>
    </source>
</reference>
<dbReference type="SFLD" id="SFLDS00003">
    <property type="entry name" value="Haloacid_Dehalogenase"/>
    <property type="match status" value="1"/>
</dbReference>
<evidence type="ECO:0000256" key="8">
    <source>
        <dbReference type="ARBA" id="ARBA00022989"/>
    </source>
</evidence>
<keyword evidence="6 10" id="KW-0067">ATP-binding</keyword>
<dbReference type="InterPro" id="IPR059000">
    <property type="entry name" value="ATPase_P-type_domA"/>
</dbReference>
<feature type="transmembrane region" description="Helical" evidence="10">
    <location>
        <begin position="365"/>
        <end position="386"/>
    </location>
</feature>
<dbReference type="Gene3D" id="3.40.1110.10">
    <property type="entry name" value="Calcium-transporting ATPase, cytoplasmic domain N"/>
    <property type="match status" value="1"/>
</dbReference>
<dbReference type="NCBIfam" id="TIGR01494">
    <property type="entry name" value="ATPase_P-type"/>
    <property type="match status" value="2"/>
</dbReference>
<keyword evidence="9 10" id="KW-0472">Membrane</keyword>
<dbReference type="SUPFAM" id="SSF55008">
    <property type="entry name" value="HMA, heavy metal-associated domain"/>
    <property type="match status" value="1"/>
</dbReference>
<dbReference type="PRINTS" id="PR00943">
    <property type="entry name" value="CUATPASE"/>
</dbReference>
<dbReference type="GO" id="GO:0055070">
    <property type="term" value="P:copper ion homeostasis"/>
    <property type="evidence" value="ECO:0007669"/>
    <property type="project" value="TreeGrafter"/>
</dbReference>
<evidence type="ECO:0000256" key="5">
    <source>
        <dbReference type="ARBA" id="ARBA00022741"/>
    </source>
</evidence>
<keyword evidence="8 10" id="KW-1133">Transmembrane helix</keyword>
<dbReference type="GO" id="GO:0043682">
    <property type="term" value="F:P-type divalent copper transporter activity"/>
    <property type="evidence" value="ECO:0007669"/>
    <property type="project" value="TreeGrafter"/>
</dbReference>
<protein>
    <submittedName>
        <fullName evidence="13">Copper-exporting P-type ATPase</fullName>
    </submittedName>
</protein>
<dbReference type="RefSeq" id="WP_203414073.1">
    <property type="nucleotide sequence ID" value="NZ_CP060244.1"/>
</dbReference>
<evidence type="ECO:0000256" key="6">
    <source>
        <dbReference type="ARBA" id="ARBA00022840"/>
    </source>
</evidence>
<keyword evidence="5 10" id="KW-0547">Nucleotide-binding</keyword>
<dbReference type="PROSITE" id="PS50846">
    <property type="entry name" value="HMA_2"/>
    <property type="match status" value="1"/>
</dbReference>
<keyword evidence="4 10" id="KW-0479">Metal-binding</keyword>
<dbReference type="EMBL" id="CP060244">
    <property type="protein sequence ID" value="QNT77635.1"/>
    <property type="molecule type" value="Genomic_DNA"/>
</dbReference>
<evidence type="ECO:0000256" key="11">
    <source>
        <dbReference type="SAM" id="MobiDB-lite"/>
    </source>
</evidence>
<dbReference type="CDD" id="cd00371">
    <property type="entry name" value="HMA"/>
    <property type="match status" value="1"/>
</dbReference>
<comment type="similarity">
    <text evidence="2 10">Belongs to the cation transport ATPase (P-type) (TC 3.A.3) family. Type IB subfamily.</text>
</comment>
<feature type="transmembrane region" description="Helical" evidence="10">
    <location>
        <begin position="146"/>
        <end position="164"/>
    </location>
</feature>
<dbReference type="SUPFAM" id="SSF81665">
    <property type="entry name" value="Calcium ATPase, transmembrane domain M"/>
    <property type="match status" value="1"/>
</dbReference>
<organism evidence="13 14">
    <name type="scientific">Entomobacter blattae</name>
    <dbReference type="NCBI Taxonomy" id="2762277"/>
    <lineage>
        <taxon>Bacteria</taxon>
        <taxon>Pseudomonadati</taxon>
        <taxon>Pseudomonadota</taxon>
        <taxon>Alphaproteobacteria</taxon>
        <taxon>Acetobacterales</taxon>
        <taxon>Acetobacteraceae</taxon>
        <taxon>Entomobacter</taxon>
    </lineage>
</organism>
<dbReference type="InterPro" id="IPR017969">
    <property type="entry name" value="Heavy-metal-associated_CS"/>
</dbReference>
<dbReference type="GO" id="GO:0012505">
    <property type="term" value="C:endomembrane system"/>
    <property type="evidence" value="ECO:0007669"/>
    <property type="project" value="UniProtKB-SubCell"/>
</dbReference>
<proteinExistence type="inferred from homology"/>
<dbReference type="Proteomes" id="UP000516349">
    <property type="component" value="Chromosome"/>
</dbReference>
<dbReference type="CDD" id="cd02094">
    <property type="entry name" value="P-type_ATPase_Cu-like"/>
    <property type="match status" value="1"/>
</dbReference>
<dbReference type="NCBIfam" id="TIGR01525">
    <property type="entry name" value="ATPase-IB_hvy"/>
    <property type="match status" value="1"/>
</dbReference>
<evidence type="ECO:0000256" key="2">
    <source>
        <dbReference type="ARBA" id="ARBA00006024"/>
    </source>
</evidence>
<dbReference type="Gene3D" id="3.30.70.100">
    <property type="match status" value="1"/>
</dbReference>
<name>A0A7H1NPC5_9PROT</name>
<feature type="transmembrane region" description="Helical" evidence="10">
    <location>
        <begin position="176"/>
        <end position="198"/>
    </location>
</feature>
<dbReference type="PROSITE" id="PS01047">
    <property type="entry name" value="HMA_1"/>
    <property type="match status" value="1"/>
</dbReference>
<dbReference type="InterPro" id="IPR044492">
    <property type="entry name" value="P_typ_ATPase_HD_dom"/>
</dbReference>
<evidence type="ECO:0000256" key="9">
    <source>
        <dbReference type="ARBA" id="ARBA00023136"/>
    </source>
</evidence>
<evidence type="ECO:0000313" key="14">
    <source>
        <dbReference type="Proteomes" id="UP000516349"/>
    </source>
</evidence>